<dbReference type="Gene3D" id="1.10.1200.10">
    <property type="entry name" value="ACP-like"/>
    <property type="match status" value="1"/>
</dbReference>
<sequence length="82" mass="9194">MSSESPDALVAWVNHRGRDLPEDGVTEDLPLLAGRHLTSLHIPELILLLERISGREVEVDRLQAGDFQDLRTIRAKFLAPAR</sequence>
<dbReference type="InterPro" id="IPR036736">
    <property type="entry name" value="ACP-like_sf"/>
</dbReference>
<gene>
    <name evidence="1" type="ORF">GCM10022223_14960</name>
</gene>
<protein>
    <recommendedName>
        <fullName evidence="3">Acyl carrier protein</fullName>
    </recommendedName>
</protein>
<proteinExistence type="predicted"/>
<dbReference type="EMBL" id="BAAAZO010000002">
    <property type="protein sequence ID" value="GAA3600390.1"/>
    <property type="molecule type" value="Genomic_DNA"/>
</dbReference>
<dbReference type="RefSeq" id="WP_231486245.1">
    <property type="nucleotide sequence ID" value="NZ_BAAAZO010000002.1"/>
</dbReference>
<evidence type="ECO:0000313" key="1">
    <source>
        <dbReference type="EMBL" id="GAA3600390.1"/>
    </source>
</evidence>
<name>A0ABP6ZAS0_9ACTN</name>
<accession>A0ABP6ZAS0</accession>
<organism evidence="1 2">
    <name type="scientific">Kineosporia mesophila</name>
    <dbReference type="NCBI Taxonomy" id="566012"/>
    <lineage>
        <taxon>Bacteria</taxon>
        <taxon>Bacillati</taxon>
        <taxon>Actinomycetota</taxon>
        <taxon>Actinomycetes</taxon>
        <taxon>Kineosporiales</taxon>
        <taxon>Kineosporiaceae</taxon>
        <taxon>Kineosporia</taxon>
    </lineage>
</organism>
<keyword evidence="2" id="KW-1185">Reference proteome</keyword>
<dbReference type="Proteomes" id="UP001501074">
    <property type="component" value="Unassembled WGS sequence"/>
</dbReference>
<comment type="caution">
    <text evidence="1">The sequence shown here is derived from an EMBL/GenBank/DDBJ whole genome shotgun (WGS) entry which is preliminary data.</text>
</comment>
<reference evidence="2" key="1">
    <citation type="journal article" date="2019" name="Int. J. Syst. Evol. Microbiol.">
        <title>The Global Catalogue of Microorganisms (GCM) 10K type strain sequencing project: providing services to taxonomists for standard genome sequencing and annotation.</title>
        <authorList>
            <consortium name="The Broad Institute Genomics Platform"/>
            <consortium name="The Broad Institute Genome Sequencing Center for Infectious Disease"/>
            <person name="Wu L."/>
            <person name="Ma J."/>
        </authorList>
    </citation>
    <scope>NUCLEOTIDE SEQUENCE [LARGE SCALE GENOMIC DNA]</scope>
    <source>
        <strain evidence="2">JCM 16902</strain>
    </source>
</reference>
<evidence type="ECO:0008006" key="3">
    <source>
        <dbReference type="Google" id="ProtNLM"/>
    </source>
</evidence>
<evidence type="ECO:0000313" key="2">
    <source>
        <dbReference type="Proteomes" id="UP001501074"/>
    </source>
</evidence>